<dbReference type="NCBIfam" id="TIGR02532">
    <property type="entry name" value="IV_pilin_GFxxxE"/>
    <property type="match status" value="1"/>
</dbReference>
<sequence length="132" mass="14357">MTLPCRGFSLIELMVALGIIALLAAFALPAYQSYVMRARRADATSMLYQVQQSQIRYRGFNAGYASNMTTLGLSASSPENYYNITTGLIASGFYVVAKPASGSAQLKDSVCQTIRLEQVNANTPQTPEACWK</sequence>
<dbReference type="Pfam" id="PF07963">
    <property type="entry name" value="N_methyl"/>
    <property type="match status" value="1"/>
</dbReference>
<reference evidence="3" key="1">
    <citation type="journal article" date="2019" name="Int. J. Syst. Evol. Microbiol.">
        <title>The Global Catalogue of Microorganisms (GCM) 10K type strain sequencing project: providing services to taxonomists for standard genome sequencing and annotation.</title>
        <authorList>
            <consortium name="The Broad Institute Genomics Platform"/>
            <consortium name="The Broad Institute Genome Sequencing Center for Infectious Disease"/>
            <person name="Wu L."/>
            <person name="Ma J."/>
        </authorList>
    </citation>
    <scope>NUCLEOTIDE SEQUENCE [LARGE SCALE GENOMIC DNA]</scope>
    <source>
        <strain evidence="3">KCTC 23713</strain>
    </source>
</reference>
<dbReference type="InterPro" id="IPR045584">
    <property type="entry name" value="Pilin-like"/>
</dbReference>
<comment type="caution">
    <text evidence="2">The sequence shown here is derived from an EMBL/GenBank/DDBJ whole genome shotgun (WGS) entry which is preliminary data.</text>
</comment>
<accession>A0ABQ3HC42</accession>
<dbReference type="EMBL" id="BMYP01000015">
    <property type="protein sequence ID" value="GHD76130.1"/>
    <property type="molecule type" value="Genomic_DNA"/>
</dbReference>
<evidence type="ECO:0000313" key="3">
    <source>
        <dbReference type="Proteomes" id="UP000662678"/>
    </source>
</evidence>
<proteinExistence type="predicted"/>
<dbReference type="Proteomes" id="UP000662678">
    <property type="component" value="Unassembled WGS sequence"/>
</dbReference>
<keyword evidence="1" id="KW-0812">Transmembrane</keyword>
<keyword evidence="3" id="KW-1185">Reference proteome</keyword>
<evidence type="ECO:0000313" key="2">
    <source>
        <dbReference type="EMBL" id="GHD76130.1"/>
    </source>
</evidence>
<organism evidence="2 3">
    <name type="scientific">Vogesella fluminis</name>
    <dbReference type="NCBI Taxonomy" id="1069161"/>
    <lineage>
        <taxon>Bacteria</taxon>
        <taxon>Pseudomonadati</taxon>
        <taxon>Pseudomonadota</taxon>
        <taxon>Betaproteobacteria</taxon>
        <taxon>Neisseriales</taxon>
        <taxon>Chromobacteriaceae</taxon>
        <taxon>Vogesella</taxon>
    </lineage>
</organism>
<evidence type="ECO:0000256" key="1">
    <source>
        <dbReference type="SAM" id="Phobius"/>
    </source>
</evidence>
<dbReference type="PANTHER" id="PTHR30093">
    <property type="entry name" value="GENERAL SECRETION PATHWAY PROTEIN G"/>
    <property type="match status" value="1"/>
</dbReference>
<dbReference type="PROSITE" id="PS00409">
    <property type="entry name" value="PROKAR_NTER_METHYL"/>
    <property type="match status" value="1"/>
</dbReference>
<dbReference type="SUPFAM" id="SSF54523">
    <property type="entry name" value="Pili subunits"/>
    <property type="match status" value="1"/>
</dbReference>
<keyword evidence="1" id="KW-0472">Membrane</keyword>
<dbReference type="InterPro" id="IPR012902">
    <property type="entry name" value="N_methyl_site"/>
</dbReference>
<dbReference type="Gene3D" id="3.30.700.10">
    <property type="entry name" value="Glycoprotein, Type 4 Pilin"/>
    <property type="match status" value="1"/>
</dbReference>
<dbReference type="Pfam" id="PF16732">
    <property type="entry name" value="ComP_DUS"/>
    <property type="match status" value="1"/>
</dbReference>
<feature type="transmembrane region" description="Helical" evidence="1">
    <location>
        <begin position="6"/>
        <end position="31"/>
    </location>
</feature>
<gene>
    <name evidence="2" type="ORF">GCM10011419_15020</name>
</gene>
<protein>
    <submittedName>
        <fullName evidence="2">Pilus biosynthesis protein</fullName>
    </submittedName>
</protein>
<dbReference type="PANTHER" id="PTHR30093:SF47">
    <property type="entry name" value="TYPE IV PILUS NON-CORE MINOR PILIN PILE"/>
    <property type="match status" value="1"/>
</dbReference>
<name>A0ABQ3HC42_9NEIS</name>
<dbReference type="InterPro" id="IPR031982">
    <property type="entry name" value="PilE-like"/>
</dbReference>
<keyword evidence="1" id="KW-1133">Transmembrane helix</keyword>